<gene>
    <name evidence="2" type="ORF">HJG60_010523</name>
</gene>
<evidence type="ECO:0000313" key="2">
    <source>
        <dbReference type="EMBL" id="KAF6114549.1"/>
    </source>
</evidence>
<accession>A0A834ALH3</accession>
<feature type="region of interest" description="Disordered" evidence="1">
    <location>
        <begin position="97"/>
        <end position="121"/>
    </location>
</feature>
<dbReference type="EMBL" id="JABVXQ010000004">
    <property type="protein sequence ID" value="KAF6114549.1"/>
    <property type="molecule type" value="Genomic_DNA"/>
</dbReference>
<dbReference type="AlphaFoldDB" id="A0A834ALH3"/>
<feature type="compositionally biased region" description="Polar residues" evidence="1">
    <location>
        <begin position="101"/>
        <end position="112"/>
    </location>
</feature>
<sequence length="121" mass="12971">MSCGICNIYGAVPVQASGSAAERREACDYWSLLRSDWNNIWAAASWPGHFKRAPAVPQTLILQSCGERNRLHSRAHVFWLTRFVLSHCGGPHSAGEPGDTLGQSLSMDSASSVGLCGGLGR</sequence>
<protein>
    <submittedName>
        <fullName evidence="2">Uncharacterized protein</fullName>
    </submittedName>
</protein>
<organism evidence="2 3">
    <name type="scientific">Phyllostomus discolor</name>
    <name type="common">pale spear-nosed bat</name>
    <dbReference type="NCBI Taxonomy" id="89673"/>
    <lineage>
        <taxon>Eukaryota</taxon>
        <taxon>Metazoa</taxon>
        <taxon>Chordata</taxon>
        <taxon>Craniata</taxon>
        <taxon>Vertebrata</taxon>
        <taxon>Euteleostomi</taxon>
        <taxon>Mammalia</taxon>
        <taxon>Eutheria</taxon>
        <taxon>Laurasiatheria</taxon>
        <taxon>Chiroptera</taxon>
        <taxon>Yangochiroptera</taxon>
        <taxon>Phyllostomidae</taxon>
        <taxon>Phyllostominae</taxon>
        <taxon>Phyllostomus</taxon>
    </lineage>
</organism>
<comment type="caution">
    <text evidence="2">The sequence shown here is derived from an EMBL/GenBank/DDBJ whole genome shotgun (WGS) entry which is preliminary data.</text>
</comment>
<evidence type="ECO:0000256" key="1">
    <source>
        <dbReference type="SAM" id="MobiDB-lite"/>
    </source>
</evidence>
<dbReference type="Proteomes" id="UP000664940">
    <property type="component" value="Unassembled WGS sequence"/>
</dbReference>
<proteinExistence type="predicted"/>
<reference evidence="2 3" key="1">
    <citation type="journal article" date="2020" name="Nature">
        <title>Six reference-quality genomes reveal evolution of bat adaptations.</title>
        <authorList>
            <person name="Jebb D."/>
            <person name="Huang Z."/>
            <person name="Pippel M."/>
            <person name="Hughes G.M."/>
            <person name="Lavrichenko K."/>
            <person name="Devanna P."/>
            <person name="Winkler S."/>
            <person name="Jermiin L.S."/>
            <person name="Skirmuntt E.C."/>
            <person name="Katzourakis A."/>
            <person name="Burkitt-Gray L."/>
            <person name="Ray D.A."/>
            <person name="Sullivan K.A.M."/>
            <person name="Roscito J.G."/>
            <person name="Kirilenko B.M."/>
            <person name="Davalos L.M."/>
            <person name="Corthals A.P."/>
            <person name="Power M.L."/>
            <person name="Jones G."/>
            <person name="Ransome R.D."/>
            <person name="Dechmann D.K.N."/>
            <person name="Locatelli A.G."/>
            <person name="Puechmaille S.J."/>
            <person name="Fedrigo O."/>
            <person name="Jarvis E.D."/>
            <person name="Hiller M."/>
            <person name="Vernes S.C."/>
            <person name="Myers E.W."/>
            <person name="Teeling E.C."/>
        </authorList>
    </citation>
    <scope>NUCLEOTIDE SEQUENCE [LARGE SCALE GENOMIC DNA]</scope>
    <source>
        <strain evidence="2">Bat1K_MPI-CBG_1</strain>
    </source>
</reference>
<name>A0A834ALH3_9CHIR</name>
<evidence type="ECO:0000313" key="3">
    <source>
        <dbReference type="Proteomes" id="UP000664940"/>
    </source>
</evidence>